<protein>
    <submittedName>
        <fullName evidence="5">Glycosyltransferase, GT2 family</fullName>
    </submittedName>
</protein>
<name>A0A1H0WY29_9BACI</name>
<evidence type="ECO:0000256" key="2">
    <source>
        <dbReference type="ARBA" id="ARBA00023157"/>
    </source>
</evidence>
<dbReference type="Proteomes" id="UP000199159">
    <property type="component" value="Unassembled WGS sequence"/>
</dbReference>
<reference evidence="6" key="1">
    <citation type="submission" date="2016-10" db="EMBL/GenBank/DDBJ databases">
        <authorList>
            <person name="Varghese N."/>
            <person name="Submissions S."/>
        </authorList>
    </citation>
    <scope>NUCLEOTIDE SEQUENCE [LARGE SCALE GENOMIC DNA]</scope>
    <source>
        <strain evidence="6">IBRC-M10078</strain>
    </source>
</reference>
<dbReference type="Gene3D" id="3.90.550.10">
    <property type="entry name" value="Spore Coat Polysaccharide Biosynthesis Protein SpsA, Chain A"/>
    <property type="match status" value="1"/>
</dbReference>
<evidence type="ECO:0000256" key="1">
    <source>
        <dbReference type="ARBA" id="ARBA00022679"/>
    </source>
</evidence>
<dbReference type="InterPro" id="IPR029044">
    <property type="entry name" value="Nucleotide-diphossugar_trans"/>
</dbReference>
<evidence type="ECO:0000313" key="5">
    <source>
        <dbReference type="EMBL" id="SDP95623.1"/>
    </source>
</evidence>
<dbReference type="GO" id="GO:0004653">
    <property type="term" value="F:polypeptide N-acetylgalactosaminyltransferase activity"/>
    <property type="evidence" value="ECO:0007669"/>
    <property type="project" value="TreeGrafter"/>
</dbReference>
<dbReference type="PANTHER" id="PTHR11675">
    <property type="entry name" value="N-ACETYLGALACTOSAMINYLTRANSFERASE"/>
    <property type="match status" value="1"/>
</dbReference>
<proteinExistence type="predicted"/>
<keyword evidence="1 5" id="KW-0808">Transferase</keyword>
<accession>A0A1H0WY29</accession>
<dbReference type="Pfam" id="PF02709">
    <property type="entry name" value="Glyco_transf_7C"/>
    <property type="match status" value="1"/>
</dbReference>
<evidence type="ECO:0000313" key="6">
    <source>
        <dbReference type="Proteomes" id="UP000199159"/>
    </source>
</evidence>
<keyword evidence="2" id="KW-1015">Disulfide bond</keyword>
<feature type="domain" description="Glycosyltransferase 2-like" evidence="3">
    <location>
        <begin position="9"/>
        <end position="136"/>
    </location>
</feature>
<dbReference type="Pfam" id="PF00535">
    <property type="entry name" value="Glycos_transf_2"/>
    <property type="match status" value="1"/>
</dbReference>
<dbReference type="GO" id="GO:0006493">
    <property type="term" value="P:protein O-linked glycosylation"/>
    <property type="evidence" value="ECO:0007669"/>
    <property type="project" value="TreeGrafter"/>
</dbReference>
<evidence type="ECO:0000259" key="3">
    <source>
        <dbReference type="Pfam" id="PF00535"/>
    </source>
</evidence>
<dbReference type="PANTHER" id="PTHR11675:SF126">
    <property type="entry name" value="RICIN B LECTIN DOMAIN-CONTAINING PROTEIN"/>
    <property type="match status" value="1"/>
</dbReference>
<sequence>MNVQKPVVSIIFPVKNEGQHIQNTIESAKTVKSEYPFEMIVVNDASTDKCCDFLTSLQDPQVKLVQTEGLGAAMARNIGADHAEGDYLIFCDAHLFFEDYWMEKLVEPIKSGIADATNPGIGDVKHPGNVGYGYSWLNTLEPRWNTGKTKLFPSPHLAGGCLAISKKTFFDVNGFETGFKVWGREDEELSLKLWLFGYRCYVQPSVKVLHVFRADSPPFKITWDDLNFNLMRMAYSHFNEERIQKCKELIKYSNVDQIIKTVLETDVMEQRKLYLSKRKHDDNWYMKKFNIPF</sequence>
<gene>
    <name evidence="5" type="ORF">SAMN05216565_1193</name>
</gene>
<dbReference type="AlphaFoldDB" id="A0A1H0WY29"/>
<evidence type="ECO:0000259" key="4">
    <source>
        <dbReference type="Pfam" id="PF02709"/>
    </source>
</evidence>
<dbReference type="InterPro" id="IPR001173">
    <property type="entry name" value="Glyco_trans_2-like"/>
</dbReference>
<dbReference type="OrthoDB" id="396512at2"/>
<dbReference type="EMBL" id="FNJU01000019">
    <property type="protein sequence ID" value="SDP95623.1"/>
    <property type="molecule type" value="Genomic_DNA"/>
</dbReference>
<dbReference type="RefSeq" id="WP_090859383.1">
    <property type="nucleotide sequence ID" value="NZ_FNJU01000019.1"/>
</dbReference>
<dbReference type="SUPFAM" id="SSF53448">
    <property type="entry name" value="Nucleotide-diphospho-sugar transferases"/>
    <property type="match status" value="1"/>
</dbReference>
<feature type="domain" description="Galactosyltransferase C-terminal" evidence="4">
    <location>
        <begin position="152"/>
        <end position="200"/>
    </location>
</feature>
<dbReference type="InterPro" id="IPR027791">
    <property type="entry name" value="Galactosyl_T_C"/>
</dbReference>
<dbReference type="STRING" id="930152.SAMN05216565_1193"/>
<keyword evidence="6" id="KW-1185">Reference proteome</keyword>
<organism evidence="5 6">
    <name type="scientific">Litchfieldia salsa</name>
    <dbReference type="NCBI Taxonomy" id="930152"/>
    <lineage>
        <taxon>Bacteria</taxon>
        <taxon>Bacillati</taxon>
        <taxon>Bacillota</taxon>
        <taxon>Bacilli</taxon>
        <taxon>Bacillales</taxon>
        <taxon>Bacillaceae</taxon>
        <taxon>Litchfieldia</taxon>
    </lineage>
</organism>